<dbReference type="RefSeq" id="XP_002501898.1">
    <property type="nucleotide sequence ID" value="XM_002501852.1"/>
</dbReference>
<evidence type="ECO:0000256" key="8">
    <source>
        <dbReference type="PIRSR" id="PIRSR001529-1"/>
    </source>
</evidence>
<dbReference type="PIRSF" id="PIRSF001529">
    <property type="entry name" value="Ser-tRNA-synth_IIa"/>
    <property type="match status" value="1"/>
</dbReference>
<dbReference type="GO" id="GO:0006434">
    <property type="term" value="P:seryl-tRNA aminoacylation"/>
    <property type="evidence" value="ECO:0007669"/>
    <property type="project" value="InterPro"/>
</dbReference>
<name>C1E4P6_MICCC</name>
<protein>
    <recommendedName>
        <fullName evidence="1">serine--tRNA ligase</fullName>
        <ecNumber evidence="1">6.1.1.11</ecNumber>
    </recommendedName>
    <alternativeName>
        <fullName evidence="7">Seryl-tRNA synthetase</fullName>
    </alternativeName>
</protein>
<dbReference type="GO" id="GO:0005737">
    <property type="term" value="C:cytoplasm"/>
    <property type="evidence" value="ECO:0007669"/>
    <property type="project" value="UniProtKB-ARBA"/>
</dbReference>
<dbReference type="InterPro" id="IPR033729">
    <property type="entry name" value="SerRS_core"/>
</dbReference>
<dbReference type="GO" id="GO:0004828">
    <property type="term" value="F:serine-tRNA ligase activity"/>
    <property type="evidence" value="ECO:0007669"/>
    <property type="project" value="UniProtKB-EC"/>
</dbReference>
<feature type="binding site" evidence="8">
    <location>
        <position position="463"/>
    </location>
    <ligand>
        <name>L-serine</name>
        <dbReference type="ChEBI" id="CHEBI:33384"/>
    </ligand>
</feature>
<evidence type="ECO:0000313" key="11">
    <source>
        <dbReference type="EMBL" id="ACO63156.1"/>
    </source>
</evidence>
<dbReference type="Pfam" id="PF00587">
    <property type="entry name" value="tRNA-synt_2b"/>
    <property type="match status" value="1"/>
</dbReference>
<dbReference type="GO" id="GO:0005524">
    <property type="term" value="F:ATP binding"/>
    <property type="evidence" value="ECO:0007669"/>
    <property type="project" value="UniProtKB-KW"/>
</dbReference>
<dbReference type="FunCoup" id="C1E4P6">
    <property type="interactions" value="1295"/>
</dbReference>
<feature type="binding site" evidence="8">
    <location>
        <position position="338"/>
    </location>
    <ligand>
        <name>L-serine</name>
        <dbReference type="ChEBI" id="CHEBI:33384"/>
    </ligand>
</feature>
<keyword evidence="3" id="KW-0547">Nucleotide-binding</keyword>
<dbReference type="EMBL" id="CP001325">
    <property type="protein sequence ID" value="ACO63156.1"/>
    <property type="molecule type" value="Genomic_DNA"/>
</dbReference>
<feature type="binding site" evidence="9">
    <location>
        <begin position="338"/>
        <end position="340"/>
    </location>
    <ligand>
        <name>ATP</name>
        <dbReference type="ChEBI" id="CHEBI:30616"/>
    </ligand>
</feature>
<dbReference type="Pfam" id="PF02403">
    <property type="entry name" value="Seryl_tRNA_N"/>
    <property type="match status" value="1"/>
</dbReference>
<dbReference type="InterPro" id="IPR002314">
    <property type="entry name" value="aa-tRNA-synt_IIb"/>
</dbReference>
<dbReference type="InterPro" id="IPR010978">
    <property type="entry name" value="tRNA-bd_arm"/>
</dbReference>
<dbReference type="SUPFAM" id="SSF46589">
    <property type="entry name" value="tRNA-binding arm"/>
    <property type="match status" value="1"/>
</dbReference>
<evidence type="ECO:0000256" key="2">
    <source>
        <dbReference type="ARBA" id="ARBA00022598"/>
    </source>
</evidence>
<dbReference type="EC" id="6.1.1.11" evidence="1"/>
<dbReference type="CDD" id="cd00770">
    <property type="entry name" value="SerRS_core"/>
    <property type="match status" value="1"/>
</dbReference>
<dbReference type="KEGG" id="mis:MICPUN_58112"/>
<evidence type="ECO:0000256" key="9">
    <source>
        <dbReference type="PIRSR" id="PIRSR001529-2"/>
    </source>
</evidence>
<evidence type="ECO:0000256" key="5">
    <source>
        <dbReference type="ARBA" id="ARBA00022917"/>
    </source>
</evidence>
<evidence type="ECO:0000259" key="10">
    <source>
        <dbReference type="PROSITE" id="PS50862"/>
    </source>
</evidence>
<dbReference type="InterPro" id="IPR045864">
    <property type="entry name" value="aa-tRNA-synth_II/BPL/LPL"/>
</dbReference>
<feature type="binding site" evidence="8">
    <location>
        <position position="361"/>
    </location>
    <ligand>
        <name>L-serine</name>
        <dbReference type="ChEBI" id="CHEBI:33384"/>
    </ligand>
</feature>
<dbReference type="FunFam" id="3.30.930.10:FF:000055">
    <property type="entry name" value="Serine--tRNA ligase"/>
    <property type="match status" value="1"/>
</dbReference>
<dbReference type="GeneID" id="8242784"/>
<feature type="binding site" evidence="9">
    <location>
        <begin position="425"/>
        <end position="428"/>
    </location>
    <ligand>
        <name>ATP</name>
        <dbReference type="ChEBI" id="CHEBI:30616"/>
    </ligand>
</feature>
<proteinExistence type="predicted"/>
<gene>
    <name evidence="11" type="ORF">MICPUN_58112</name>
</gene>
<dbReference type="OMA" id="EQNCIDR"/>
<reference evidence="11 12" key="1">
    <citation type="journal article" date="2009" name="Science">
        <title>Green evolution and dynamic adaptations revealed by genomes of the marine picoeukaryotes Micromonas.</title>
        <authorList>
            <person name="Worden A.Z."/>
            <person name="Lee J.H."/>
            <person name="Mock T."/>
            <person name="Rouze P."/>
            <person name="Simmons M.P."/>
            <person name="Aerts A.L."/>
            <person name="Allen A.E."/>
            <person name="Cuvelier M.L."/>
            <person name="Derelle E."/>
            <person name="Everett M.V."/>
            <person name="Foulon E."/>
            <person name="Grimwood J."/>
            <person name="Gundlach H."/>
            <person name="Henrissat B."/>
            <person name="Napoli C."/>
            <person name="McDonald S.M."/>
            <person name="Parker M.S."/>
            <person name="Rombauts S."/>
            <person name="Salamov A."/>
            <person name="Von Dassow P."/>
            <person name="Badger J.H."/>
            <person name="Coutinho P.M."/>
            <person name="Demir E."/>
            <person name="Dubchak I."/>
            <person name="Gentemann C."/>
            <person name="Eikrem W."/>
            <person name="Gready J.E."/>
            <person name="John U."/>
            <person name="Lanier W."/>
            <person name="Lindquist E.A."/>
            <person name="Lucas S."/>
            <person name="Mayer K.F."/>
            <person name="Moreau H."/>
            <person name="Not F."/>
            <person name="Otillar R."/>
            <person name="Panaud O."/>
            <person name="Pangilinan J."/>
            <person name="Paulsen I."/>
            <person name="Piegu B."/>
            <person name="Poliakov A."/>
            <person name="Robbens S."/>
            <person name="Schmutz J."/>
            <person name="Toulza E."/>
            <person name="Wyss T."/>
            <person name="Zelensky A."/>
            <person name="Zhou K."/>
            <person name="Armbrust E.V."/>
            <person name="Bhattacharya D."/>
            <person name="Goodenough U.W."/>
            <person name="Van de Peer Y."/>
            <person name="Grigoriev I.V."/>
        </authorList>
    </citation>
    <scope>NUCLEOTIDE SEQUENCE [LARGE SCALE GENOMIC DNA]</scope>
    <source>
        <strain evidence="12">RCC299 / NOUM17</strain>
    </source>
</reference>
<feature type="domain" description="Aminoacyl-transfer RNA synthetases class-II family profile" evidence="10">
    <location>
        <begin position="215"/>
        <end position="490"/>
    </location>
</feature>
<dbReference type="STRING" id="296587.C1E4P6"/>
<organism evidence="11 12">
    <name type="scientific">Micromonas commoda (strain RCC299 / NOUM17 / CCMP2709)</name>
    <name type="common">Picoplanktonic green alga</name>
    <dbReference type="NCBI Taxonomy" id="296587"/>
    <lineage>
        <taxon>Eukaryota</taxon>
        <taxon>Viridiplantae</taxon>
        <taxon>Chlorophyta</taxon>
        <taxon>Mamiellophyceae</taxon>
        <taxon>Mamiellales</taxon>
        <taxon>Mamiellaceae</taxon>
        <taxon>Micromonas</taxon>
    </lineage>
</organism>
<dbReference type="eggNOG" id="KOG2509">
    <property type="taxonomic scope" value="Eukaryota"/>
</dbReference>
<evidence type="ECO:0000256" key="4">
    <source>
        <dbReference type="ARBA" id="ARBA00022840"/>
    </source>
</evidence>
<dbReference type="Gene3D" id="3.30.930.10">
    <property type="entry name" value="Bira Bifunctional Protein, Domain 2"/>
    <property type="match status" value="1"/>
</dbReference>
<evidence type="ECO:0000256" key="6">
    <source>
        <dbReference type="ARBA" id="ARBA00023146"/>
    </source>
</evidence>
<evidence type="ECO:0000256" key="1">
    <source>
        <dbReference type="ARBA" id="ARBA00012840"/>
    </source>
</evidence>
<keyword evidence="2" id="KW-0436">Ligase</keyword>
<accession>C1E4P6</accession>
<sequence length="512" mass="55994">MSLHMSALLPAASRAAVVGARVLAARPSAANSATLRAAAVRRDGAHRARLFCASAAVKEPEVAAKAGTDAPTPTLAWKAAIDFKRIKENPDAIQANADKRAAPCDVAKVVSTYERYQALNRECDEIREKRNANAKSMKGKMEADVRAALVEEGKALKDQLAAIEGDLNALEVELQIEGQKIPNDTHPDVPIGGEEMAVLRREVGAKRDFSFEVANHVDIGERLGMFDFGTGSKVCGSRFVYLTGAGAMLELALINWAMQKVVSKGFKPMVVPDLVRQSTMEKCGFQPRAENTQVYNIESSELCLAGTAEILLGGVYMDEVVDEKQLPIKMAAFSHCFRTEAGAAGASTRGMYRLHQFSKVEMFVVSTPEQSDELHDELIGIEEEMYRELGFHFKVLDMSSEDLGAPAYRKFDIEAWMPALERYGEISSASNCTDYQARRLNIKYRPNAVDGKKQPLAHCHTLNATACAVPRMIITILENFQNEDGSVNVPEPLQPFMGGLKVLTPEVVAEAK</sequence>
<dbReference type="SUPFAM" id="SSF55681">
    <property type="entry name" value="Class II aaRS and biotin synthetases"/>
    <property type="match status" value="1"/>
</dbReference>
<dbReference type="NCBIfam" id="TIGR00414">
    <property type="entry name" value="serS"/>
    <property type="match status" value="1"/>
</dbReference>
<dbReference type="InterPro" id="IPR006195">
    <property type="entry name" value="aa-tRNA-synth_II"/>
</dbReference>
<keyword evidence="5" id="KW-0648">Protein biosynthesis</keyword>
<keyword evidence="6 11" id="KW-0030">Aminoacyl-tRNA synthetase</keyword>
<dbReference type="PANTHER" id="PTHR11778">
    <property type="entry name" value="SERYL-TRNA SYNTHETASE"/>
    <property type="match status" value="1"/>
</dbReference>
<dbReference type="InterPro" id="IPR002317">
    <property type="entry name" value="Ser-tRNA-ligase_type_1"/>
</dbReference>
<keyword evidence="4 9" id="KW-0067">ATP-binding</keyword>
<evidence type="ECO:0000256" key="3">
    <source>
        <dbReference type="ARBA" id="ARBA00022741"/>
    </source>
</evidence>
<dbReference type="AlphaFoldDB" id="C1E4P6"/>
<dbReference type="InterPro" id="IPR015866">
    <property type="entry name" value="Ser-tRNA-synth_1_N"/>
</dbReference>
<dbReference type="PROSITE" id="PS50862">
    <property type="entry name" value="AA_TRNA_LIGASE_II"/>
    <property type="match status" value="1"/>
</dbReference>
<dbReference type="Gene3D" id="1.10.287.40">
    <property type="entry name" value="Serine-tRNA synthetase, tRNA binding domain"/>
    <property type="match status" value="1"/>
</dbReference>
<keyword evidence="12" id="KW-1185">Reference proteome</keyword>
<dbReference type="OrthoDB" id="10264585at2759"/>
<feature type="binding site" evidence="8">
    <location>
        <position position="307"/>
    </location>
    <ligand>
        <name>L-serine</name>
        <dbReference type="ChEBI" id="CHEBI:33384"/>
    </ligand>
</feature>
<feature type="site" description="Important for serine binding" evidence="8">
    <location>
        <position position="465"/>
    </location>
</feature>
<dbReference type="Proteomes" id="UP000002009">
    <property type="component" value="Chromosome 4"/>
</dbReference>
<evidence type="ECO:0000313" key="12">
    <source>
        <dbReference type="Proteomes" id="UP000002009"/>
    </source>
</evidence>
<dbReference type="PRINTS" id="PR00981">
    <property type="entry name" value="TRNASYNTHSER"/>
</dbReference>
<dbReference type="InterPro" id="IPR042103">
    <property type="entry name" value="SerRS_1_N_sf"/>
</dbReference>
<evidence type="ECO:0000256" key="7">
    <source>
        <dbReference type="ARBA" id="ARBA00031113"/>
    </source>
</evidence>
<dbReference type="InParanoid" id="C1E4P6"/>